<gene>
    <name evidence="1" type="ORF">SAMN06296008_11191</name>
</gene>
<name>A0A1W2B576_9BURK</name>
<evidence type="ECO:0008006" key="3">
    <source>
        <dbReference type="Google" id="ProtNLM"/>
    </source>
</evidence>
<dbReference type="InterPro" id="IPR018724">
    <property type="entry name" value="2OG-Fe_dioxygenase"/>
</dbReference>
<accession>A0A1W2B576</accession>
<dbReference type="STRING" id="1938817.SAMN06296008_11191"/>
<dbReference type="Gene3D" id="2.60.120.620">
    <property type="entry name" value="q2cbj1_9rhob like domain"/>
    <property type="match status" value="1"/>
</dbReference>
<dbReference type="EMBL" id="FWXJ01000011">
    <property type="protein sequence ID" value="SMC68163.1"/>
    <property type="molecule type" value="Genomic_DNA"/>
</dbReference>
<organism evidence="1 2">
    <name type="scientific">Polynucleobacter kasalickyi</name>
    <dbReference type="NCBI Taxonomy" id="1938817"/>
    <lineage>
        <taxon>Bacteria</taxon>
        <taxon>Pseudomonadati</taxon>
        <taxon>Pseudomonadota</taxon>
        <taxon>Betaproteobacteria</taxon>
        <taxon>Burkholderiales</taxon>
        <taxon>Burkholderiaceae</taxon>
        <taxon>Polynucleobacter</taxon>
    </lineage>
</organism>
<reference evidence="1 2" key="1">
    <citation type="submission" date="2017-04" db="EMBL/GenBank/DDBJ databases">
        <authorList>
            <person name="Afonso C.L."/>
            <person name="Miller P.J."/>
            <person name="Scott M.A."/>
            <person name="Spackman E."/>
            <person name="Goraichik I."/>
            <person name="Dimitrov K.M."/>
            <person name="Suarez D.L."/>
            <person name="Swayne D.E."/>
        </authorList>
    </citation>
    <scope>NUCLEOTIDE SEQUENCE [LARGE SCALE GENOMIC DNA]</scope>
    <source>
        <strain evidence="1 2">VK13</strain>
    </source>
</reference>
<dbReference type="OrthoDB" id="6681382at2"/>
<dbReference type="AlphaFoldDB" id="A0A1W2B576"/>
<proteinExistence type="predicted"/>
<dbReference type="GO" id="GO:0051213">
    <property type="term" value="F:dioxygenase activity"/>
    <property type="evidence" value="ECO:0007669"/>
    <property type="project" value="InterPro"/>
</dbReference>
<evidence type="ECO:0000313" key="2">
    <source>
        <dbReference type="Proteomes" id="UP000192708"/>
    </source>
</evidence>
<dbReference type="Proteomes" id="UP000192708">
    <property type="component" value="Unassembled WGS sequence"/>
</dbReference>
<keyword evidence="2" id="KW-1185">Reference proteome</keyword>
<dbReference type="Pfam" id="PF10014">
    <property type="entry name" value="2OG-Fe_Oxy_2"/>
    <property type="match status" value="1"/>
</dbReference>
<dbReference type="RefSeq" id="WP_084284508.1">
    <property type="nucleotide sequence ID" value="NZ_FWXJ01000011.1"/>
</dbReference>
<evidence type="ECO:0000313" key="1">
    <source>
        <dbReference type="EMBL" id="SMC68163.1"/>
    </source>
</evidence>
<protein>
    <recommendedName>
        <fullName evidence="3">2OG-Fe dioxygenase family protein</fullName>
    </recommendedName>
</protein>
<sequence>MTSFKPPYTPLTELTDTLLQRGFALLKNQDFYSFSHTKETQWDDLKPEWATLESDQYLKDGGTYRKRKHASVIVCNQEVKSVSYRPHFQPISYNALHGGMQRWFTECSTNFLKSTPLHNLLSSLTQLFDQIESSQTNQVLEPNRWFTEVHQFRIDTANGIGRPTPEGAHRDGVHFVAVLLVDRHSVKGGESRVFSADGPHGERFTLEESWTLLILDDLKVLHETTPIQPLDRLHPERTWRDTLVLTFRKDNFLEDSLIAQNLTPFNQDQPLC</sequence>